<dbReference type="Proteomes" id="UP001597111">
    <property type="component" value="Unassembled WGS sequence"/>
</dbReference>
<comment type="caution">
    <text evidence="3">The sequence shown here is derived from an EMBL/GenBank/DDBJ whole genome shotgun (WGS) entry which is preliminary data.</text>
</comment>
<proteinExistence type="predicted"/>
<evidence type="ECO:0000259" key="2">
    <source>
        <dbReference type="Pfam" id="PF26036"/>
    </source>
</evidence>
<dbReference type="Pfam" id="PF26036">
    <property type="entry name" value="Peptidase_inhib_put"/>
    <property type="match status" value="1"/>
</dbReference>
<reference evidence="3 4" key="1">
    <citation type="journal article" date="2019" name="Int. J. Syst. Evol. Microbiol.">
        <title>The Global Catalogue of Microorganisms (GCM) 10K type strain sequencing project: providing services to taxonomists for standard genome sequencing and annotation.</title>
        <authorList>
            <consortium name="The Broad Institute Genomics Platform"/>
            <consortium name="The Broad Institute Genome Sequencing Center for Infectious Disease"/>
            <person name="Wu L."/>
            <person name="Ma J."/>
        </authorList>
    </citation>
    <scope>NUCLEOTIDE SEQUENCE [LARGE SCALE GENOMIC DNA]</scope>
    <source>
        <strain evidence="3 4">CGMCC 1.12285</strain>
    </source>
</reference>
<organism evidence="3 4">
    <name type="scientific">Halolamina salina</name>
    <dbReference type="NCBI Taxonomy" id="1220023"/>
    <lineage>
        <taxon>Archaea</taxon>
        <taxon>Methanobacteriati</taxon>
        <taxon>Methanobacteriota</taxon>
        <taxon>Stenosarchaea group</taxon>
        <taxon>Halobacteria</taxon>
        <taxon>Halobacteriales</taxon>
        <taxon>Haloferacaceae</taxon>
    </lineage>
</organism>
<dbReference type="EMBL" id="JBHUDH010000066">
    <property type="protein sequence ID" value="MFD1526106.1"/>
    <property type="molecule type" value="Genomic_DNA"/>
</dbReference>
<protein>
    <recommendedName>
        <fullName evidence="2">Putative peptidase inhibitor domain-containing protein</fullName>
    </recommendedName>
</protein>
<keyword evidence="4" id="KW-1185">Reference proteome</keyword>
<evidence type="ECO:0000256" key="1">
    <source>
        <dbReference type="SAM" id="MobiDB-lite"/>
    </source>
</evidence>
<sequence length="105" mass="11330">MYLSHPVRRMRDDPGEATAALVVELSDDAAPSRLRETVADAGGEVVEELGFDCWLVRLPEAGVDELCSLAGVVRVETDATLERTVDETVEGEGSSPAENEDTREV</sequence>
<evidence type="ECO:0000313" key="4">
    <source>
        <dbReference type="Proteomes" id="UP001597111"/>
    </source>
</evidence>
<gene>
    <name evidence="3" type="ORF">ACFR9S_07290</name>
</gene>
<name>A0ABD6B692_9EURY</name>
<evidence type="ECO:0000313" key="3">
    <source>
        <dbReference type="EMBL" id="MFD1526106.1"/>
    </source>
</evidence>
<dbReference type="InterPro" id="IPR037045">
    <property type="entry name" value="S8pro/Inhibitor_I9_sf"/>
</dbReference>
<feature type="domain" description="Putative peptidase inhibitor" evidence="2">
    <location>
        <begin position="1"/>
        <end position="82"/>
    </location>
</feature>
<feature type="region of interest" description="Disordered" evidence="1">
    <location>
        <begin position="85"/>
        <end position="105"/>
    </location>
</feature>
<dbReference type="AlphaFoldDB" id="A0ABD6B692"/>
<dbReference type="Gene3D" id="3.30.70.80">
    <property type="entry name" value="Peptidase S8 propeptide/proteinase inhibitor I9"/>
    <property type="match status" value="1"/>
</dbReference>
<dbReference type="InterPro" id="IPR058957">
    <property type="entry name" value="Peptidase_inhib_put_dom"/>
</dbReference>
<accession>A0ABD6B692</accession>
<dbReference type="RefSeq" id="WP_379730895.1">
    <property type="nucleotide sequence ID" value="NZ_JBHSWZ010000032.1"/>
</dbReference>